<accession>A0A553PK82</accession>
<name>A0A553PK82_TIGCA</name>
<comment type="caution">
    <text evidence="1">The sequence shown here is derived from an EMBL/GenBank/DDBJ whole genome shotgun (WGS) entry which is preliminary data.</text>
</comment>
<organism evidence="1 2">
    <name type="scientific">Tigriopus californicus</name>
    <name type="common">Marine copepod</name>
    <dbReference type="NCBI Taxonomy" id="6832"/>
    <lineage>
        <taxon>Eukaryota</taxon>
        <taxon>Metazoa</taxon>
        <taxon>Ecdysozoa</taxon>
        <taxon>Arthropoda</taxon>
        <taxon>Crustacea</taxon>
        <taxon>Multicrustacea</taxon>
        <taxon>Hexanauplia</taxon>
        <taxon>Copepoda</taxon>
        <taxon>Harpacticoida</taxon>
        <taxon>Harpacticidae</taxon>
        <taxon>Tigriopus</taxon>
    </lineage>
</organism>
<keyword evidence="2" id="KW-1185">Reference proteome</keyword>
<dbReference type="EMBL" id="VCGU01000003">
    <property type="protein sequence ID" value="TRY78091.1"/>
    <property type="molecule type" value="Genomic_DNA"/>
</dbReference>
<protein>
    <submittedName>
        <fullName evidence="1">Uncharacterized protein</fullName>
    </submittedName>
</protein>
<sequence>MTILEDLGRLNPDFSRHAGAERNDDLTIVLENWDSAMSMVHNGMEVETQSILTGILAYDQASQDKALSNGYSNLQICFVDHLRLDFGTNPAASMATALIA</sequence>
<gene>
    <name evidence="1" type="ORF">TCAL_15391</name>
</gene>
<dbReference type="Proteomes" id="UP000318571">
    <property type="component" value="Chromosome 11"/>
</dbReference>
<proteinExistence type="predicted"/>
<evidence type="ECO:0000313" key="1">
    <source>
        <dbReference type="EMBL" id="TRY78091.1"/>
    </source>
</evidence>
<evidence type="ECO:0000313" key="2">
    <source>
        <dbReference type="Proteomes" id="UP000318571"/>
    </source>
</evidence>
<reference evidence="1 2" key="1">
    <citation type="journal article" date="2018" name="Nat. Ecol. Evol.">
        <title>Genomic signatures of mitonuclear coevolution across populations of Tigriopus californicus.</title>
        <authorList>
            <person name="Barreto F.S."/>
            <person name="Watson E.T."/>
            <person name="Lima T.G."/>
            <person name="Willett C.S."/>
            <person name="Edmands S."/>
            <person name="Li W."/>
            <person name="Burton R.S."/>
        </authorList>
    </citation>
    <scope>NUCLEOTIDE SEQUENCE [LARGE SCALE GENOMIC DNA]</scope>
    <source>
        <strain evidence="1 2">San Diego</strain>
    </source>
</reference>
<dbReference type="AlphaFoldDB" id="A0A553PK82"/>